<organism evidence="1 2">
    <name type="scientific">Gigaspora margarita</name>
    <dbReference type="NCBI Taxonomy" id="4874"/>
    <lineage>
        <taxon>Eukaryota</taxon>
        <taxon>Fungi</taxon>
        <taxon>Fungi incertae sedis</taxon>
        <taxon>Mucoromycota</taxon>
        <taxon>Glomeromycotina</taxon>
        <taxon>Glomeromycetes</taxon>
        <taxon>Diversisporales</taxon>
        <taxon>Gigasporaceae</taxon>
        <taxon>Gigaspora</taxon>
    </lineage>
</organism>
<dbReference type="Proteomes" id="UP000789901">
    <property type="component" value="Unassembled WGS sequence"/>
</dbReference>
<gene>
    <name evidence="1" type="ORF">GMARGA_LOCUS30285</name>
</gene>
<keyword evidence="2" id="KW-1185">Reference proteome</keyword>
<reference evidence="1 2" key="1">
    <citation type="submission" date="2021-06" db="EMBL/GenBank/DDBJ databases">
        <authorList>
            <person name="Kallberg Y."/>
            <person name="Tangrot J."/>
            <person name="Rosling A."/>
        </authorList>
    </citation>
    <scope>NUCLEOTIDE SEQUENCE [LARGE SCALE GENOMIC DNA]</scope>
    <source>
        <strain evidence="1 2">120-4 pot B 10/14</strain>
    </source>
</reference>
<proteinExistence type="predicted"/>
<evidence type="ECO:0000313" key="2">
    <source>
        <dbReference type="Proteomes" id="UP000789901"/>
    </source>
</evidence>
<protein>
    <submittedName>
        <fullName evidence="1">41636_t:CDS:1</fullName>
    </submittedName>
</protein>
<name>A0ABN7WGB5_GIGMA</name>
<dbReference type="EMBL" id="CAJVQB010042369">
    <property type="protein sequence ID" value="CAG8830346.1"/>
    <property type="molecule type" value="Genomic_DNA"/>
</dbReference>
<sequence length="187" mass="21951">MNTKQFQQFMEMMAKSFESQNGDKELAEGFIVEMFLSSLKKNNTTFVAIAVPKDLNEAIAIARRVKTGNYYGQHSLEAHKSQQKLLREKKTPKVQNLKTNKTRQEIDLTQNIDPEKIQITDKPKRKCRPEEGNTFNEFDYKEDEEVDEVKCHFIEEYYEESLALFLTNIEEVPVEENKEETNMDEKL</sequence>
<evidence type="ECO:0000313" key="1">
    <source>
        <dbReference type="EMBL" id="CAG8830346.1"/>
    </source>
</evidence>
<comment type="caution">
    <text evidence="1">The sequence shown here is derived from an EMBL/GenBank/DDBJ whole genome shotgun (WGS) entry which is preliminary data.</text>
</comment>
<accession>A0ABN7WGB5</accession>